<dbReference type="InterPro" id="IPR040032">
    <property type="entry name" value="DENND1A/B/C"/>
</dbReference>
<dbReference type="AlphaFoldDB" id="A0AA40FT62"/>
<dbReference type="FunFam" id="3.30.450.200:FF:000003">
    <property type="entry name" value="DENN domain containing 1A"/>
    <property type="match status" value="1"/>
</dbReference>
<evidence type="ECO:0000259" key="5">
    <source>
        <dbReference type="PROSITE" id="PS50211"/>
    </source>
</evidence>
<evidence type="ECO:0000256" key="1">
    <source>
        <dbReference type="ARBA" id="ARBA00004132"/>
    </source>
</evidence>
<keyword evidence="2" id="KW-0344">Guanine-nucleotide releasing factor</keyword>
<name>A0AA40FT62_9HYME</name>
<dbReference type="Pfam" id="PF03455">
    <property type="entry name" value="dDENN"/>
    <property type="match status" value="1"/>
</dbReference>
<dbReference type="SMART" id="SM00801">
    <property type="entry name" value="dDENN"/>
    <property type="match status" value="1"/>
</dbReference>
<feature type="compositionally biased region" description="Polar residues" evidence="4">
    <location>
        <begin position="451"/>
        <end position="463"/>
    </location>
</feature>
<dbReference type="PROSITE" id="PS50211">
    <property type="entry name" value="DENN"/>
    <property type="match status" value="1"/>
</dbReference>
<accession>A0AA40FT62</accession>
<feature type="compositionally biased region" description="Polar residues" evidence="4">
    <location>
        <begin position="570"/>
        <end position="580"/>
    </location>
</feature>
<dbReference type="SMART" id="SM00799">
    <property type="entry name" value="DENN"/>
    <property type="match status" value="1"/>
</dbReference>
<dbReference type="FunFam" id="3.40.50.11500:FF:000001">
    <property type="entry name" value="Putative DENN domain-containing protein 1A"/>
    <property type="match status" value="1"/>
</dbReference>
<proteinExistence type="predicted"/>
<dbReference type="GO" id="GO:0005829">
    <property type="term" value="C:cytosol"/>
    <property type="evidence" value="ECO:0007669"/>
    <property type="project" value="TreeGrafter"/>
</dbReference>
<feature type="region of interest" description="Disordered" evidence="4">
    <location>
        <begin position="556"/>
        <end position="580"/>
    </location>
</feature>
<keyword evidence="7" id="KW-1185">Reference proteome</keyword>
<dbReference type="PANTHER" id="PTHR13196">
    <property type="entry name" value="DENN DOMAIN-CONTAINING"/>
    <property type="match status" value="1"/>
</dbReference>
<sequence length="680" mass="77045">MGSRLRDNVQHLFECFCEVAAPLAEKPPWILQKYPTTFSDEEILKSVPKFAYPCEIENLMVQHFSFVLTSIDSKWTFGFCRHDPKTDTALVILSALPWHEIFYKLLNNIATLMSNGTGEDLWKFLETVYKSPVPIPGSSISIPVPNSKVNFVCQSPKQFQLPSIPENRNLTEYYSAVDAHNMMIIFASMLYERRIIFISKRLSRLSACVQACNALIYPMIWQHIYIPVLPLSLIDYLLAPMPFLIGVPTPTLQRVRKSDLGEVVILDADVNTIESPFQDLESLPQDVVTNLKKALRNRSALLGDGVSRAFLRALVQLTAGYRDALTLEQGQSITFNQNAFVESRPSSMQPFLRKMLELQIFQQFIEERLNMLNSGLGFSDEFEMEACSYSAKSGSKFMQQYREWTYAMRKESSAFFRSVKDKVKDKGKDMKTAYKGLKWKGRSNRNDTSMRFHQPRSAPSSPTSDRRPIDFTSPPKSPNGFTATTSYRKDLRLRNSNFTDPRKQYSPLSPSSPEESDSPPERVNIDLMQELRHVIFPNSPPVDRTESPEVPDLIRLDSTTSSDDFDPLLSKSSECSKQMTQSLNIPEMSEGLSNPLYPYFQPLHKSNDKQQRSSDSAGDLDLLQAYGLDFNKFNISNGGSPSKNSTVCNTSESSINIGSTFSLGLNTPAIKSQNNWTKFE</sequence>
<dbReference type="GO" id="GO:0030136">
    <property type="term" value="C:clathrin-coated vesicle"/>
    <property type="evidence" value="ECO:0007669"/>
    <property type="project" value="UniProtKB-SubCell"/>
</dbReference>
<evidence type="ECO:0000313" key="7">
    <source>
        <dbReference type="Proteomes" id="UP001177670"/>
    </source>
</evidence>
<protein>
    <recommendedName>
        <fullName evidence="5">UDENN domain-containing protein</fullName>
    </recommendedName>
</protein>
<dbReference type="EMBL" id="JAHYIQ010000017">
    <property type="protein sequence ID" value="KAK1124904.1"/>
    <property type="molecule type" value="Genomic_DNA"/>
</dbReference>
<evidence type="ECO:0000313" key="6">
    <source>
        <dbReference type="EMBL" id="KAK1124904.1"/>
    </source>
</evidence>
<evidence type="ECO:0000256" key="2">
    <source>
        <dbReference type="ARBA" id="ARBA00022658"/>
    </source>
</evidence>
<dbReference type="Gene3D" id="3.30.450.200">
    <property type="match status" value="1"/>
</dbReference>
<dbReference type="Gene3D" id="6.10.140.1000">
    <property type="match status" value="1"/>
</dbReference>
<dbReference type="Gene3D" id="3.40.50.11500">
    <property type="match status" value="1"/>
</dbReference>
<dbReference type="InterPro" id="IPR037516">
    <property type="entry name" value="Tripartite_DENN"/>
</dbReference>
<dbReference type="GO" id="GO:0006897">
    <property type="term" value="P:endocytosis"/>
    <property type="evidence" value="ECO:0007669"/>
    <property type="project" value="TreeGrafter"/>
</dbReference>
<dbReference type="GO" id="GO:0005085">
    <property type="term" value="F:guanyl-nucleotide exchange factor activity"/>
    <property type="evidence" value="ECO:0007669"/>
    <property type="project" value="UniProtKB-KW"/>
</dbReference>
<dbReference type="Pfam" id="PF03456">
    <property type="entry name" value="uDENN"/>
    <property type="match status" value="1"/>
</dbReference>
<dbReference type="GO" id="GO:1901981">
    <property type="term" value="F:phosphatidylinositol phosphate binding"/>
    <property type="evidence" value="ECO:0007669"/>
    <property type="project" value="TreeGrafter"/>
</dbReference>
<dbReference type="GO" id="GO:0032456">
    <property type="term" value="P:endocytic recycling"/>
    <property type="evidence" value="ECO:0007669"/>
    <property type="project" value="TreeGrafter"/>
</dbReference>
<dbReference type="InterPro" id="IPR005112">
    <property type="entry name" value="dDENN_dom"/>
</dbReference>
<gene>
    <name evidence="6" type="ORF">K0M31_006251</name>
</gene>
<dbReference type="Pfam" id="PF02141">
    <property type="entry name" value="DENN"/>
    <property type="match status" value="1"/>
</dbReference>
<comment type="subcellular location">
    <subcellularLocation>
        <location evidence="1">Cytoplasmic vesicle</location>
        <location evidence="1">Clathrin-coated vesicle</location>
    </subcellularLocation>
</comment>
<evidence type="ECO:0000256" key="3">
    <source>
        <dbReference type="ARBA" id="ARBA00023329"/>
    </source>
</evidence>
<dbReference type="PANTHER" id="PTHR13196:SF14">
    <property type="entry name" value="UDENN DOMAIN-CONTAINING PROTEIN"/>
    <property type="match status" value="1"/>
</dbReference>
<dbReference type="InterPro" id="IPR001194">
    <property type="entry name" value="cDENN_dom"/>
</dbReference>
<dbReference type="SMART" id="SM00800">
    <property type="entry name" value="uDENN"/>
    <property type="match status" value="1"/>
</dbReference>
<organism evidence="6 7">
    <name type="scientific">Melipona bicolor</name>
    <dbReference type="NCBI Taxonomy" id="60889"/>
    <lineage>
        <taxon>Eukaryota</taxon>
        <taxon>Metazoa</taxon>
        <taxon>Ecdysozoa</taxon>
        <taxon>Arthropoda</taxon>
        <taxon>Hexapoda</taxon>
        <taxon>Insecta</taxon>
        <taxon>Pterygota</taxon>
        <taxon>Neoptera</taxon>
        <taxon>Endopterygota</taxon>
        <taxon>Hymenoptera</taxon>
        <taxon>Apocrita</taxon>
        <taxon>Aculeata</taxon>
        <taxon>Apoidea</taxon>
        <taxon>Anthophila</taxon>
        <taxon>Apidae</taxon>
        <taxon>Melipona</taxon>
    </lineage>
</organism>
<reference evidence="6" key="1">
    <citation type="submission" date="2021-10" db="EMBL/GenBank/DDBJ databases">
        <title>Melipona bicolor Genome sequencing and assembly.</title>
        <authorList>
            <person name="Araujo N.S."/>
            <person name="Arias M.C."/>
        </authorList>
    </citation>
    <scope>NUCLEOTIDE SEQUENCE</scope>
    <source>
        <strain evidence="6">USP_2M_L1-L4_2017</strain>
        <tissue evidence="6">Whole body</tissue>
    </source>
</reference>
<evidence type="ECO:0000256" key="4">
    <source>
        <dbReference type="SAM" id="MobiDB-lite"/>
    </source>
</evidence>
<dbReference type="Proteomes" id="UP001177670">
    <property type="component" value="Unassembled WGS sequence"/>
</dbReference>
<feature type="domain" description="UDENN" evidence="5">
    <location>
        <begin position="14"/>
        <end position="375"/>
    </location>
</feature>
<feature type="region of interest" description="Disordered" evidence="4">
    <location>
        <begin position="434"/>
        <end position="521"/>
    </location>
</feature>
<keyword evidence="3" id="KW-0968">Cytoplasmic vesicle</keyword>
<dbReference type="InterPro" id="IPR043153">
    <property type="entry name" value="DENN_C"/>
</dbReference>
<dbReference type="InterPro" id="IPR005113">
    <property type="entry name" value="uDENN_dom"/>
</dbReference>
<comment type="caution">
    <text evidence="6">The sequence shown here is derived from an EMBL/GenBank/DDBJ whole genome shotgun (WGS) entry which is preliminary data.</text>
</comment>